<dbReference type="VEuPathDB" id="VectorBase:GPAI020320"/>
<proteinExistence type="predicted"/>
<reference evidence="3" key="1">
    <citation type="submission" date="2014-03" db="EMBL/GenBank/DDBJ databases">
        <authorList>
            <person name="Aksoy S."/>
            <person name="Warren W."/>
            <person name="Wilson R.K."/>
        </authorList>
    </citation>
    <scope>NUCLEOTIDE SEQUENCE [LARGE SCALE GENOMIC DNA]</scope>
    <source>
        <strain evidence="3">IAEA</strain>
    </source>
</reference>
<evidence type="ECO:0000256" key="1">
    <source>
        <dbReference type="SAM" id="MobiDB-lite"/>
    </source>
</evidence>
<protein>
    <submittedName>
        <fullName evidence="2">Uncharacterized protein</fullName>
    </submittedName>
</protein>
<accession>A0A1A9ZNR5</accession>
<keyword evidence="3" id="KW-1185">Reference proteome</keyword>
<reference evidence="2" key="2">
    <citation type="submission" date="2020-05" db="UniProtKB">
        <authorList>
            <consortium name="EnsemblMetazoa"/>
        </authorList>
    </citation>
    <scope>IDENTIFICATION</scope>
    <source>
        <strain evidence="2">IAEA</strain>
    </source>
</reference>
<evidence type="ECO:0000313" key="2">
    <source>
        <dbReference type="EnsemblMetazoa" id="GPAI020320-PA"/>
    </source>
</evidence>
<feature type="region of interest" description="Disordered" evidence="1">
    <location>
        <begin position="86"/>
        <end position="118"/>
    </location>
</feature>
<organism evidence="2 3">
    <name type="scientific">Glossina pallidipes</name>
    <name type="common">Tsetse fly</name>
    <dbReference type="NCBI Taxonomy" id="7398"/>
    <lineage>
        <taxon>Eukaryota</taxon>
        <taxon>Metazoa</taxon>
        <taxon>Ecdysozoa</taxon>
        <taxon>Arthropoda</taxon>
        <taxon>Hexapoda</taxon>
        <taxon>Insecta</taxon>
        <taxon>Pterygota</taxon>
        <taxon>Neoptera</taxon>
        <taxon>Endopterygota</taxon>
        <taxon>Diptera</taxon>
        <taxon>Brachycera</taxon>
        <taxon>Muscomorpha</taxon>
        <taxon>Hippoboscoidea</taxon>
        <taxon>Glossinidae</taxon>
        <taxon>Glossina</taxon>
    </lineage>
</organism>
<dbReference type="EnsemblMetazoa" id="GPAI020320-RA">
    <property type="protein sequence ID" value="GPAI020320-PA"/>
    <property type="gene ID" value="GPAI020320"/>
</dbReference>
<dbReference type="AlphaFoldDB" id="A0A1A9ZNR5"/>
<dbReference type="STRING" id="7398.A0A1A9ZNR5"/>
<name>A0A1A9ZNR5_GLOPL</name>
<sequence>MMTTTAAHNIMAPVMRPLQESSVSRPRAVYSIDQILGNQTKRSAKNMHQKPIRPADGAEVYFSLIAFLDIEAGIAKNQLEKTTSRLRHKKNAINSSQSDRRMAQVVLGETDISRHNSH</sequence>
<evidence type="ECO:0000313" key="3">
    <source>
        <dbReference type="Proteomes" id="UP000092445"/>
    </source>
</evidence>
<dbReference type="Proteomes" id="UP000092445">
    <property type="component" value="Unassembled WGS sequence"/>
</dbReference>